<keyword evidence="3" id="KW-1185">Reference proteome</keyword>
<name>A0A0N4YAU1_NIPBR</name>
<evidence type="ECO:0000256" key="1">
    <source>
        <dbReference type="SAM" id="MobiDB-lite"/>
    </source>
</evidence>
<sequence>MSPNGVGNVAIGGESFFLSAIHSLVLSSPSDDSASDSNHSSSDRGQPGASAMAAGIAPAAAASRV</sequence>
<dbReference type="Proteomes" id="UP000271162">
    <property type="component" value="Unassembled WGS sequence"/>
</dbReference>
<feature type="compositionally biased region" description="Low complexity" evidence="1">
    <location>
        <begin position="28"/>
        <end position="40"/>
    </location>
</feature>
<organism evidence="4">
    <name type="scientific">Nippostrongylus brasiliensis</name>
    <name type="common">Rat hookworm</name>
    <dbReference type="NCBI Taxonomy" id="27835"/>
    <lineage>
        <taxon>Eukaryota</taxon>
        <taxon>Metazoa</taxon>
        <taxon>Ecdysozoa</taxon>
        <taxon>Nematoda</taxon>
        <taxon>Chromadorea</taxon>
        <taxon>Rhabditida</taxon>
        <taxon>Rhabditina</taxon>
        <taxon>Rhabditomorpha</taxon>
        <taxon>Strongyloidea</taxon>
        <taxon>Heligmosomidae</taxon>
        <taxon>Nippostrongylus</taxon>
    </lineage>
</organism>
<feature type="compositionally biased region" description="Low complexity" evidence="1">
    <location>
        <begin position="47"/>
        <end position="65"/>
    </location>
</feature>
<reference evidence="2 3" key="2">
    <citation type="submission" date="2018-11" db="EMBL/GenBank/DDBJ databases">
        <authorList>
            <consortium name="Pathogen Informatics"/>
        </authorList>
    </citation>
    <scope>NUCLEOTIDE SEQUENCE [LARGE SCALE GENOMIC DNA]</scope>
</reference>
<gene>
    <name evidence="2" type="ORF">NBR_LOCUS13535</name>
</gene>
<evidence type="ECO:0000313" key="3">
    <source>
        <dbReference type="Proteomes" id="UP000271162"/>
    </source>
</evidence>
<evidence type="ECO:0000313" key="2">
    <source>
        <dbReference type="EMBL" id="VDL77124.1"/>
    </source>
</evidence>
<protein>
    <submittedName>
        <fullName evidence="4">Secreted protein</fullName>
    </submittedName>
</protein>
<reference evidence="4" key="1">
    <citation type="submission" date="2017-02" db="UniProtKB">
        <authorList>
            <consortium name="WormBaseParasite"/>
        </authorList>
    </citation>
    <scope>IDENTIFICATION</scope>
</reference>
<dbReference type="AlphaFoldDB" id="A0A0N4YAU1"/>
<accession>A0A0N4YAU1</accession>
<evidence type="ECO:0000313" key="4">
    <source>
        <dbReference type="WBParaSite" id="NBR_0001353401-mRNA-1"/>
    </source>
</evidence>
<proteinExistence type="predicted"/>
<feature type="region of interest" description="Disordered" evidence="1">
    <location>
        <begin position="28"/>
        <end position="65"/>
    </location>
</feature>
<dbReference type="WBParaSite" id="NBR_0001353401-mRNA-1">
    <property type="protein sequence ID" value="NBR_0001353401-mRNA-1"/>
    <property type="gene ID" value="NBR_0001353401"/>
</dbReference>
<dbReference type="EMBL" id="UYSL01021071">
    <property type="protein sequence ID" value="VDL77124.1"/>
    <property type="molecule type" value="Genomic_DNA"/>
</dbReference>